<keyword evidence="2" id="KW-1185">Reference proteome</keyword>
<reference evidence="1 2" key="1">
    <citation type="journal article" date="2016" name="Nat. Commun.">
        <title>Ectomycorrhizal ecology is imprinted in the genome of the dominant symbiotic fungus Cenococcum geophilum.</title>
        <authorList>
            <consortium name="DOE Joint Genome Institute"/>
            <person name="Peter M."/>
            <person name="Kohler A."/>
            <person name="Ohm R.A."/>
            <person name="Kuo A."/>
            <person name="Krutzmann J."/>
            <person name="Morin E."/>
            <person name="Arend M."/>
            <person name="Barry K.W."/>
            <person name="Binder M."/>
            <person name="Choi C."/>
            <person name="Clum A."/>
            <person name="Copeland A."/>
            <person name="Grisel N."/>
            <person name="Haridas S."/>
            <person name="Kipfer T."/>
            <person name="LaButti K."/>
            <person name="Lindquist E."/>
            <person name="Lipzen A."/>
            <person name="Maire R."/>
            <person name="Meier B."/>
            <person name="Mihaltcheva S."/>
            <person name="Molinier V."/>
            <person name="Murat C."/>
            <person name="Poggeler S."/>
            <person name="Quandt C.A."/>
            <person name="Sperisen C."/>
            <person name="Tritt A."/>
            <person name="Tisserant E."/>
            <person name="Crous P.W."/>
            <person name="Henrissat B."/>
            <person name="Nehls U."/>
            <person name="Egli S."/>
            <person name="Spatafora J.W."/>
            <person name="Grigoriev I.V."/>
            <person name="Martin F.M."/>
        </authorList>
    </citation>
    <scope>NUCLEOTIDE SEQUENCE [LARGE SCALE GENOMIC DNA]</scope>
    <source>
        <strain evidence="1 2">1.58</strain>
    </source>
</reference>
<protein>
    <submittedName>
        <fullName evidence="1">Tyrosine tRNA ligase</fullName>
    </submittedName>
</protein>
<dbReference type="Proteomes" id="UP000250078">
    <property type="component" value="Unassembled WGS sequence"/>
</dbReference>
<name>A0ACC8EP88_9PEZI</name>
<sequence length="376" mass="41785">MACLDPSQKFALITKNLAEVLNPELIEQVLAERDLKVYWGTAPTGRPHCGYFVPMIKLAELLAADCEVTVLLADIHAFLDSLKSTPELVEHRVKYYQFMISAMLKAIGVSIEKLKFVIGSSFQKTPEYIFDIFRLSSVVSEHDAKRAGAEVVKQSKNAPLSSLMYPLLQILDEEHLQIDVQFGGIDQRKLFTAATEWLPKIGYKRRGHLLNAMVPGLGGGKMSSSDEDSKIDCLDAPNVITKKLRKAIAVPKVVEENGVLLFVEYVLLPAAALSKRPGFSVERDGQDTLVYTNISSMRDDYQNDILTPQILKPAVTKALIQLVAPIQEEFQNSKEWQEVALKAYPPPVKKEKKTKDKGTLHPGKAGGNDEIPLREA</sequence>
<accession>A0ACC8EP88</accession>
<gene>
    <name evidence="1" type="ORF">K441DRAFT_647178</name>
</gene>
<proteinExistence type="predicted"/>
<dbReference type="EMBL" id="KV748247">
    <property type="protein sequence ID" value="OCK88183.1"/>
    <property type="molecule type" value="Genomic_DNA"/>
</dbReference>
<evidence type="ECO:0000313" key="2">
    <source>
        <dbReference type="Proteomes" id="UP000250078"/>
    </source>
</evidence>
<organism evidence="1 2">
    <name type="scientific">Cenococcum geophilum 1.58</name>
    <dbReference type="NCBI Taxonomy" id="794803"/>
    <lineage>
        <taxon>Eukaryota</taxon>
        <taxon>Fungi</taxon>
        <taxon>Dikarya</taxon>
        <taxon>Ascomycota</taxon>
        <taxon>Pezizomycotina</taxon>
        <taxon>Dothideomycetes</taxon>
        <taxon>Pleosporomycetidae</taxon>
        <taxon>Gloniales</taxon>
        <taxon>Gloniaceae</taxon>
        <taxon>Cenococcum</taxon>
    </lineage>
</organism>
<keyword evidence="1" id="KW-0436">Ligase</keyword>
<evidence type="ECO:0000313" key="1">
    <source>
        <dbReference type="EMBL" id="OCK88183.1"/>
    </source>
</evidence>